<reference evidence="1 2" key="1">
    <citation type="submission" date="2013-05" db="EMBL/GenBank/DDBJ databases">
        <title>Genome assembly of Chondromyces apiculatus DSM 436.</title>
        <authorList>
            <person name="Sharma G."/>
            <person name="Khatri I."/>
            <person name="Kaur C."/>
            <person name="Mayilraj S."/>
            <person name="Subramanian S."/>
        </authorList>
    </citation>
    <scope>NUCLEOTIDE SEQUENCE [LARGE SCALE GENOMIC DNA]</scope>
    <source>
        <strain evidence="1 2">DSM 436</strain>
    </source>
</reference>
<accession>A0A017TGI2</accession>
<proteinExistence type="predicted"/>
<dbReference type="AlphaFoldDB" id="A0A017TGI2"/>
<dbReference type="EMBL" id="ASRX01000008">
    <property type="protein sequence ID" value="EYF07701.1"/>
    <property type="molecule type" value="Genomic_DNA"/>
</dbReference>
<comment type="caution">
    <text evidence="1">The sequence shown here is derived from an EMBL/GenBank/DDBJ whole genome shotgun (WGS) entry which is preliminary data.</text>
</comment>
<evidence type="ECO:0000313" key="1">
    <source>
        <dbReference type="EMBL" id="EYF07701.1"/>
    </source>
</evidence>
<evidence type="ECO:0000313" key="2">
    <source>
        <dbReference type="Proteomes" id="UP000019678"/>
    </source>
</evidence>
<dbReference type="Proteomes" id="UP000019678">
    <property type="component" value="Unassembled WGS sequence"/>
</dbReference>
<keyword evidence="2" id="KW-1185">Reference proteome</keyword>
<sequence length="72" mass="7618">MSPHRPSILPPVSLVHLRDPRCEGRSCSLCAEALGRSRRRGGARPAVLGRVLSGIHVEACHAQGSATLQPGQ</sequence>
<name>A0A017TGI2_9BACT</name>
<protein>
    <submittedName>
        <fullName evidence="1">Uncharacterized protein</fullName>
    </submittedName>
</protein>
<organism evidence="1 2">
    <name type="scientific">Chondromyces apiculatus DSM 436</name>
    <dbReference type="NCBI Taxonomy" id="1192034"/>
    <lineage>
        <taxon>Bacteria</taxon>
        <taxon>Pseudomonadati</taxon>
        <taxon>Myxococcota</taxon>
        <taxon>Polyangia</taxon>
        <taxon>Polyangiales</taxon>
        <taxon>Polyangiaceae</taxon>
        <taxon>Chondromyces</taxon>
    </lineage>
</organism>
<gene>
    <name evidence="1" type="ORF">CAP_8202</name>
</gene>